<accession>A0A0D0DDY2</accession>
<evidence type="ECO:0000256" key="1">
    <source>
        <dbReference type="SAM" id="MobiDB-lite"/>
    </source>
</evidence>
<protein>
    <submittedName>
        <fullName evidence="2">Uncharacterized protein</fullName>
    </submittedName>
</protein>
<dbReference type="EMBL" id="KN827951">
    <property type="protein sequence ID" value="KIK75660.1"/>
    <property type="molecule type" value="Genomic_DNA"/>
</dbReference>
<gene>
    <name evidence="2" type="ORF">PAXRUDRAFT_835589</name>
</gene>
<name>A0A0D0DDY2_9AGAM</name>
<evidence type="ECO:0000313" key="2">
    <source>
        <dbReference type="EMBL" id="KIK75660.1"/>
    </source>
</evidence>
<keyword evidence="3" id="KW-1185">Reference proteome</keyword>
<organism evidence="2 3">
    <name type="scientific">Paxillus rubicundulus Ve08.2h10</name>
    <dbReference type="NCBI Taxonomy" id="930991"/>
    <lineage>
        <taxon>Eukaryota</taxon>
        <taxon>Fungi</taxon>
        <taxon>Dikarya</taxon>
        <taxon>Basidiomycota</taxon>
        <taxon>Agaricomycotina</taxon>
        <taxon>Agaricomycetes</taxon>
        <taxon>Agaricomycetidae</taxon>
        <taxon>Boletales</taxon>
        <taxon>Paxilineae</taxon>
        <taxon>Paxillaceae</taxon>
        <taxon>Paxillus</taxon>
    </lineage>
</organism>
<reference evidence="2 3" key="1">
    <citation type="submission" date="2014-04" db="EMBL/GenBank/DDBJ databases">
        <authorList>
            <consortium name="DOE Joint Genome Institute"/>
            <person name="Kuo A."/>
            <person name="Kohler A."/>
            <person name="Jargeat P."/>
            <person name="Nagy L.G."/>
            <person name="Floudas D."/>
            <person name="Copeland A."/>
            <person name="Barry K.W."/>
            <person name="Cichocki N."/>
            <person name="Veneault-Fourrey C."/>
            <person name="LaButti K."/>
            <person name="Lindquist E.A."/>
            <person name="Lipzen A."/>
            <person name="Lundell T."/>
            <person name="Morin E."/>
            <person name="Murat C."/>
            <person name="Sun H."/>
            <person name="Tunlid A."/>
            <person name="Henrissat B."/>
            <person name="Grigoriev I.V."/>
            <person name="Hibbett D.S."/>
            <person name="Martin F."/>
            <person name="Nordberg H.P."/>
            <person name="Cantor M.N."/>
            <person name="Hua S.X."/>
        </authorList>
    </citation>
    <scope>NUCLEOTIDE SEQUENCE [LARGE SCALE GENOMIC DNA]</scope>
    <source>
        <strain evidence="2 3">Ve08.2h10</strain>
    </source>
</reference>
<feature type="region of interest" description="Disordered" evidence="1">
    <location>
        <begin position="1"/>
        <end position="42"/>
    </location>
</feature>
<proteinExistence type="predicted"/>
<dbReference type="Proteomes" id="UP000054538">
    <property type="component" value="Unassembled WGS sequence"/>
</dbReference>
<feature type="non-terminal residue" evidence="2">
    <location>
        <position position="1"/>
    </location>
</feature>
<dbReference type="AlphaFoldDB" id="A0A0D0DDY2"/>
<sequence length="66" mass="6934">MRCDESPHGFRAGTATPGRGKAEVRTPGSRESGGTNSGVAGKRRYELRVAGKRSWCSGSGVHCILS</sequence>
<dbReference type="HOGENOM" id="CLU_206873_0_0_1"/>
<reference evidence="3" key="2">
    <citation type="submission" date="2015-01" db="EMBL/GenBank/DDBJ databases">
        <title>Evolutionary Origins and Diversification of the Mycorrhizal Mutualists.</title>
        <authorList>
            <consortium name="DOE Joint Genome Institute"/>
            <consortium name="Mycorrhizal Genomics Consortium"/>
            <person name="Kohler A."/>
            <person name="Kuo A."/>
            <person name="Nagy L.G."/>
            <person name="Floudas D."/>
            <person name="Copeland A."/>
            <person name="Barry K.W."/>
            <person name="Cichocki N."/>
            <person name="Veneault-Fourrey C."/>
            <person name="LaButti K."/>
            <person name="Lindquist E.A."/>
            <person name="Lipzen A."/>
            <person name="Lundell T."/>
            <person name="Morin E."/>
            <person name="Murat C."/>
            <person name="Riley R."/>
            <person name="Ohm R."/>
            <person name="Sun H."/>
            <person name="Tunlid A."/>
            <person name="Henrissat B."/>
            <person name="Grigoriev I.V."/>
            <person name="Hibbett D.S."/>
            <person name="Martin F."/>
        </authorList>
    </citation>
    <scope>NUCLEOTIDE SEQUENCE [LARGE SCALE GENOMIC DNA]</scope>
    <source>
        <strain evidence="3">Ve08.2h10</strain>
    </source>
</reference>
<dbReference type="InParanoid" id="A0A0D0DDY2"/>
<evidence type="ECO:0000313" key="3">
    <source>
        <dbReference type="Proteomes" id="UP000054538"/>
    </source>
</evidence>